<dbReference type="InterPro" id="IPR001303">
    <property type="entry name" value="Aldolase_II/adducin_N"/>
</dbReference>
<gene>
    <name evidence="5" type="ORF">Tdes44962_MAKER02247</name>
</gene>
<comment type="caution">
    <text evidence="5">The sequence shown here is derived from an EMBL/GenBank/DDBJ whole genome shotgun (WGS) entry which is preliminary data.</text>
</comment>
<evidence type="ECO:0000259" key="4">
    <source>
        <dbReference type="SMART" id="SM01007"/>
    </source>
</evidence>
<protein>
    <submittedName>
        <fullName evidence="5">Class II aldolase like protein</fullName>
    </submittedName>
</protein>
<accession>A0A9W7SUC3</accession>
<organism evidence="5 6">
    <name type="scientific">Teratosphaeria destructans</name>
    <dbReference type="NCBI Taxonomy" id="418781"/>
    <lineage>
        <taxon>Eukaryota</taxon>
        <taxon>Fungi</taxon>
        <taxon>Dikarya</taxon>
        <taxon>Ascomycota</taxon>
        <taxon>Pezizomycotina</taxon>
        <taxon>Dothideomycetes</taxon>
        <taxon>Dothideomycetidae</taxon>
        <taxon>Mycosphaerellales</taxon>
        <taxon>Teratosphaeriaceae</taxon>
        <taxon>Teratosphaeria</taxon>
    </lineage>
</organism>
<dbReference type="EMBL" id="RIBY02001334">
    <property type="protein sequence ID" value="KAH9829769.1"/>
    <property type="molecule type" value="Genomic_DNA"/>
</dbReference>
<keyword evidence="1" id="KW-0479">Metal-binding</keyword>
<reference evidence="5 6" key="2">
    <citation type="journal article" date="2021" name="Curr. Genet.">
        <title>Genetic response to nitrogen starvation in the aggressive Eucalyptus foliar pathogen Teratosphaeria destructans.</title>
        <authorList>
            <person name="Havenga M."/>
            <person name="Wingfield B.D."/>
            <person name="Wingfield M.J."/>
            <person name="Dreyer L.L."/>
            <person name="Roets F."/>
            <person name="Aylward J."/>
        </authorList>
    </citation>
    <scope>NUCLEOTIDE SEQUENCE [LARGE SCALE GENOMIC DNA]</scope>
    <source>
        <strain evidence="5">CMW44962</strain>
    </source>
</reference>
<dbReference type="GO" id="GO:0046872">
    <property type="term" value="F:metal ion binding"/>
    <property type="evidence" value="ECO:0007669"/>
    <property type="project" value="UniProtKB-KW"/>
</dbReference>
<sequence>MADQRSALLRASRPPPRELFSTLITANHILHSQAVVDAYGHISVRNPQDPNTFFISKSLAPALVSRREDLEEYKVEDASPVNPNAPQGYLERFIHSEIYKKYKDVHAVVHAHSEVVLPFTITSQPLRPVFHMAATLGPQAPVYDISQHYKPTDAQHSLLVTAPHLGAALAAGFHPSTTLQKSTNLLKTFITSSPASAPDFPTHPVVLMRGHGFTAVGADIRDVVFRAVYTCVNARVQRDALLMQGTWNLGRGGGEGEKALQEVQYLSEREVRDARAGVGVSTGRPWGMWCAEVARGECYRNELEEGEDEGGGQEVASDERADEGP</sequence>
<evidence type="ECO:0000256" key="1">
    <source>
        <dbReference type="ARBA" id="ARBA00022723"/>
    </source>
</evidence>
<keyword evidence="2" id="KW-0456">Lyase</keyword>
<dbReference type="PANTHER" id="PTHR22789">
    <property type="entry name" value="FUCULOSE PHOSPHATE ALDOLASE"/>
    <property type="match status" value="1"/>
</dbReference>
<keyword evidence="6" id="KW-1185">Reference proteome</keyword>
<dbReference type="OrthoDB" id="2932980at2759"/>
<reference evidence="5 6" key="1">
    <citation type="journal article" date="2018" name="IMA Fungus">
        <title>IMA Genome-F 10: Nine draft genome sequences of Claviceps purpurea s.lat., including C. arundinis, C. humidiphila, and C. cf. spartinae, pseudomolecules for the pitch canker pathogen Fusarium circinatum, draft genome of Davidsoniella eucalypti, Grosmannia galeiformis, Quambalaria eucalypti, and Teratosphaeria destructans.</title>
        <authorList>
            <person name="Wingfield B.D."/>
            <person name="Liu M."/>
            <person name="Nguyen H.D."/>
            <person name="Lane F.A."/>
            <person name="Morgan S.W."/>
            <person name="De Vos L."/>
            <person name="Wilken P.M."/>
            <person name="Duong T.A."/>
            <person name="Aylward J."/>
            <person name="Coetzee M.P."/>
            <person name="Dadej K."/>
            <person name="De Beer Z.W."/>
            <person name="Findlay W."/>
            <person name="Havenga M."/>
            <person name="Kolarik M."/>
            <person name="Menzies J.G."/>
            <person name="Naidoo K."/>
            <person name="Pochopski O."/>
            <person name="Shoukouhi P."/>
            <person name="Santana Q.C."/>
            <person name="Seifert K.A."/>
            <person name="Soal N."/>
            <person name="Steenkamp E.T."/>
            <person name="Tatham C.T."/>
            <person name="van der Nest M.A."/>
            <person name="Wingfield M.J."/>
        </authorList>
    </citation>
    <scope>NUCLEOTIDE SEQUENCE [LARGE SCALE GENOMIC DNA]</scope>
    <source>
        <strain evidence="5">CMW44962</strain>
    </source>
</reference>
<dbReference type="Pfam" id="PF00596">
    <property type="entry name" value="Aldolase_II"/>
    <property type="match status" value="1"/>
</dbReference>
<evidence type="ECO:0000256" key="2">
    <source>
        <dbReference type="ARBA" id="ARBA00023239"/>
    </source>
</evidence>
<proteinExistence type="predicted"/>
<dbReference type="AlphaFoldDB" id="A0A9W7SUC3"/>
<feature type="region of interest" description="Disordered" evidence="3">
    <location>
        <begin position="301"/>
        <end position="325"/>
    </location>
</feature>
<dbReference type="GO" id="GO:0016832">
    <property type="term" value="F:aldehyde-lyase activity"/>
    <property type="evidence" value="ECO:0007669"/>
    <property type="project" value="TreeGrafter"/>
</dbReference>
<feature type="domain" description="Class II aldolase/adducin N-terminal" evidence="4">
    <location>
        <begin position="21"/>
        <end position="238"/>
    </location>
</feature>
<dbReference type="GO" id="GO:0005829">
    <property type="term" value="C:cytosol"/>
    <property type="evidence" value="ECO:0007669"/>
    <property type="project" value="TreeGrafter"/>
</dbReference>
<evidence type="ECO:0000313" key="5">
    <source>
        <dbReference type="EMBL" id="KAH9829769.1"/>
    </source>
</evidence>
<name>A0A9W7SUC3_9PEZI</name>
<evidence type="ECO:0000256" key="3">
    <source>
        <dbReference type="SAM" id="MobiDB-lite"/>
    </source>
</evidence>
<dbReference type="Gene3D" id="3.40.225.10">
    <property type="entry name" value="Class II aldolase/adducin N-terminal domain"/>
    <property type="match status" value="1"/>
</dbReference>
<dbReference type="SMART" id="SM01007">
    <property type="entry name" value="Aldolase_II"/>
    <property type="match status" value="1"/>
</dbReference>
<dbReference type="InterPro" id="IPR036409">
    <property type="entry name" value="Aldolase_II/adducin_N_sf"/>
</dbReference>
<dbReference type="GO" id="GO:0019323">
    <property type="term" value="P:pentose catabolic process"/>
    <property type="evidence" value="ECO:0007669"/>
    <property type="project" value="TreeGrafter"/>
</dbReference>
<dbReference type="SUPFAM" id="SSF53639">
    <property type="entry name" value="AraD/HMP-PK domain-like"/>
    <property type="match status" value="1"/>
</dbReference>
<dbReference type="Proteomes" id="UP001138500">
    <property type="component" value="Unassembled WGS sequence"/>
</dbReference>
<evidence type="ECO:0000313" key="6">
    <source>
        <dbReference type="Proteomes" id="UP001138500"/>
    </source>
</evidence>
<dbReference type="InterPro" id="IPR050197">
    <property type="entry name" value="Aldolase_class_II_sugar_metab"/>
</dbReference>
<dbReference type="PANTHER" id="PTHR22789:SF0">
    <property type="entry name" value="3-OXO-TETRONATE 4-PHOSPHATE DECARBOXYLASE-RELATED"/>
    <property type="match status" value="1"/>
</dbReference>